<name>A0AAD5YDG3_9APHY</name>
<feature type="region of interest" description="Disordered" evidence="1">
    <location>
        <begin position="1"/>
        <end position="71"/>
    </location>
</feature>
<dbReference type="AlphaFoldDB" id="A0AAD5YDG3"/>
<organism evidence="2 3">
    <name type="scientific">Meripilus lineatus</name>
    <dbReference type="NCBI Taxonomy" id="2056292"/>
    <lineage>
        <taxon>Eukaryota</taxon>
        <taxon>Fungi</taxon>
        <taxon>Dikarya</taxon>
        <taxon>Basidiomycota</taxon>
        <taxon>Agaricomycotina</taxon>
        <taxon>Agaricomycetes</taxon>
        <taxon>Polyporales</taxon>
        <taxon>Meripilaceae</taxon>
        <taxon>Meripilus</taxon>
    </lineage>
</organism>
<dbReference type="InterPro" id="IPR039646">
    <property type="entry name" value="ZNHIT2"/>
</dbReference>
<proteinExistence type="predicted"/>
<keyword evidence="3" id="KW-1185">Reference proteome</keyword>
<evidence type="ECO:0000256" key="1">
    <source>
        <dbReference type="SAM" id="MobiDB-lite"/>
    </source>
</evidence>
<evidence type="ECO:0000313" key="2">
    <source>
        <dbReference type="EMBL" id="KAJ3482590.1"/>
    </source>
</evidence>
<accession>A0AAD5YDG3</accession>
<protein>
    <submittedName>
        <fullName evidence="2">Uncharacterized protein</fullName>
    </submittedName>
</protein>
<feature type="compositionally biased region" description="Basic and acidic residues" evidence="1">
    <location>
        <begin position="39"/>
        <end position="62"/>
    </location>
</feature>
<gene>
    <name evidence="2" type="ORF">NLI96_g6874</name>
</gene>
<evidence type="ECO:0000313" key="3">
    <source>
        <dbReference type="Proteomes" id="UP001212997"/>
    </source>
</evidence>
<dbReference type="PANTHER" id="PTHR15555:SF0">
    <property type="entry name" value="ZINC FINGER HIT DOMAIN-CONTAINING PROTEIN 2"/>
    <property type="match status" value="1"/>
</dbReference>
<reference evidence="2" key="1">
    <citation type="submission" date="2022-07" db="EMBL/GenBank/DDBJ databases">
        <title>Genome Sequence of Physisporinus lineatus.</title>
        <authorList>
            <person name="Buettner E."/>
        </authorList>
    </citation>
    <scope>NUCLEOTIDE SEQUENCE</scope>
    <source>
        <strain evidence="2">VT162</strain>
    </source>
</reference>
<dbReference type="PANTHER" id="PTHR15555">
    <property type="entry name" value="ZINC FINGER HIT DOMAIN CONTAINING PROTEIN 2 PROTEIN FON -RELATED"/>
    <property type="match status" value="1"/>
</dbReference>
<dbReference type="EMBL" id="JANAWD010000266">
    <property type="protein sequence ID" value="KAJ3482590.1"/>
    <property type="molecule type" value="Genomic_DNA"/>
</dbReference>
<sequence length="215" mass="24472">MGCRSLGRLDPSPEWWIAQDDLPHAGGTERGGQETEEGEKEKEEEHAECSETFYRKEIESDVKTNPTSNEEKQKMIELLKRFEEDTLDDQLDEEDTGDRLADRLENLDIDSASYDDLWIALTPAERDKSLAALRDPTSELAQQLLTSEQLENDRVAPWWDNGNDNPIGNSPEPFASSRDIRQARFGHRPEVMDIPQQLQTSQAQNPLLHNTVALL</sequence>
<dbReference type="Proteomes" id="UP001212997">
    <property type="component" value="Unassembled WGS sequence"/>
</dbReference>
<comment type="caution">
    <text evidence="2">The sequence shown here is derived from an EMBL/GenBank/DDBJ whole genome shotgun (WGS) entry which is preliminary data.</text>
</comment>